<dbReference type="AlphaFoldDB" id="A0A1N7K6S7"/>
<accession>A0A1N7K6S7</accession>
<keyword evidence="1" id="KW-0051">Antiviral defense</keyword>
<organism evidence="3 4">
    <name type="scientific">Alicyclobacillus vulcanalis</name>
    <dbReference type="NCBI Taxonomy" id="252246"/>
    <lineage>
        <taxon>Bacteria</taxon>
        <taxon>Bacillati</taxon>
        <taxon>Bacillota</taxon>
        <taxon>Bacilli</taxon>
        <taxon>Bacillales</taxon>
        <taxon>Alicyclobacillaceae</taxon>
        <taxon>Alicyclobacillus</taxon>
    </lineage>
</organism>
<feature type="domain" description="CRISPR type III-associated protein" evidence="2">
    <location>
        <begin position="12"/>
        <end position="145"/>
    </location>
</feature>
<dbReference type="Pfam" id="PF03787">
    <property type="entry name" value="RAMPs"/>
    <property type="match status" value="1"/>
</dbReference>
<reference evidence="4" key="1">
    <citation type="submission" date="2017-01" db="EMBL/GenBank/DDBJ databases">
        <authorList>
            <person name="Varghese N."/>
            <person name="Submissions S."/>
        </authorList>
    </citation>
    <scope>NUCLEOTIDE SEQUENCE [LARGE SCALE GENOMIC DNA]</scope>
    <source>
        <strain evidence="4">DSM 16176</strain>
    </source>
</reference>
<sequence length="388" mass="44114">MRLAAFDSVKRLRLREAAVWGSSSQAGLVTVQVQSTIERCKNVRQGSIRDVVSHLGRAMGLDQVNKVSPIGYAAFPLQPNRGDSKDARSEVFMGRFTVRIDWTPWARHLCEHVKDQVEQEVREALWRWVHLGGIGMRWRRGFGALTVDDIPRSLDEIAKHLADHQPEGLPAVRAVLVVKDKTRHAPKQGKLNSDVWEVWEHCIRPLQRYRQLREPKKNGRTGYTKTRWPEANIIRALARGEKVNQEKLRVPRALLGLPVNFHFQRESTPDAELRPEKDPGSLLGRFPSPFILRPVLVGSSVYPMCVWLESPLTDDQKDGFVCMSLKVGDHVISVPPKAALRKREDRLAVLEAQSENSPQFEYAEDPLADFLRHLKSQGFGVIYPRNAT</sequence>
<evidence type="ECO:0000313" key="3">
    <source>
        <dbReference type="EMBL" id="SIS57144.1"/>
    </source>
</evidence>
<protein>
    <submittedName>
        <fullName evidence="3">CRISPR-associated protein Cmr1</fullName>
    </submittedName>
</protein>
<evidence type="ECO:0000313" key="4">
    <source>
        <dbReference type="Proteomes" id="UP000186156"/>
    </source>
</evidence>
<evidence type="ECO:0000259" key="2">
    <source>
        <dbReference type="Pfam" id="PF03787"/>
    </source>
</evidence>
<name>A0A1N7K6S7_9BACL</name>
<dbReference type="InterPro" id="IPR005537">
    <property type="entry name" value="RAMP_III_fam"/>
</dbReference>
<keyword evidence="4" id="KW-1185">Reference proteome</keyword>
<dbReference type="STRING" id="252246.SAMN05421799_101376"/>
<proteinExistence type="predicted"/>
<dbReference type="Proteomes" id="UP000186156">
    <property type="component" value="Unassembled WGS sequence"/>
</dbReference>
<gene>
    <name evidence="3" type="ORF">SAMN05421799_101376</name>
</gene>
<dbReference type="GO" id="GO:0051607">
    <property type="term" value="P:defense response to virus"/>
    <property type="evidence" value="ECO:0007669"/>
    <property type="project" value="UniProtKB-KW"/>
</dbReference>
<evidence type="ECO:0000256" key="1">
    <source>
        <dbReference type="ARBA" id="ARBA00023118"/>
    </source>
</evidence>
<dbReference type="EMBL" id="FTOO01000001">
    <property type="protein sequence ID" value="SIS57144.1"/>
    <property type="molecule type" value="Genomic_DNA"/>
</dbReference>